<proteinExistence type="predicted"/>
<evidence type="ECO:0000313" key="2">
    <source>
        <dbReference type="Proteomes" id="UP000299794"/>
    </source>
</evidence>
<reference evidence="2" key="1">
    <citation type="submission" date="2019-02" db="EMBL/GenBank/DDBJ databases">
        <title>Draft genome sequence of Planktothrix agardhii NIES-905.</title>
        <authorList>
            <person name="Yamaguchi H."/>
            <person name="Suzuki S."/>
            <person name="Kawachi M."/>
        </authorList>
    </citation>
    <scope>NUCLEOTIDE SEQUENCE [LARGE SCALE GENOMIC DNA]</scope>
    <source>
        <strain evidence="2">CCAP 1459/11A</strain>
    </source>
</reference>
<dbReference type="SUPFAM" id="SSF47598">
    <property type="entry name" value="Ribbon-helix-helix"/>
    <property type="match status" value="1"/>
</dbReference>
<protein>
    <submittedName>
        <fullName evidence="1">Uncharacterized protein</fullName>
    </submittedName>
</protein>
<evidence type="ECO:0000313" key="1">
    <source>
        <dbReference type="EMBL" id="GCL34450.1"/>
    </source>
</evidence>
<dbReference type="InterPro" id="IPR010985">
    <property type="entry name" value="Ribbon_hlx_hlx"/>
</dbReference>
<dbReference type="AlphaFoldDB" id="A0A479ZP21"/>
<accession>A0A479ZP21</accession>
<dbReference type="Gene3D" id="1.10.1220.10">
    <property type="entry name" value="Met repressor-like"/>
    <property type="match status" value="1"/>
</dbReference>
<dbReference type="RefSeq" id="WP_158295755.1">
    <property type="nucleotide sequence ID" value="NZ_BJCD01000009.1"/>
</dbReference>
<dbReference type="EMBL" id="BJCD01000009">
    <property type="protein sequence ID" value="GCL34450.1"/>
    <property type="molecule type" value="Genomic_DNA"/>
</dbReference>
<gene>
    <name evidence="1" type="ORF">PA905_48160</name>
</gene>
<comment type="caution">
    <text evidence="1">The sequence shown here is derived from an EMBL/GenBank/DDBJ whole genome shotgun (WGS) entry which is preliminary data.</text>
</comment>
<dbReference type="InterPro" id="IPR013321">
    <property type="entry name" value="Arc_rbn_hlx_hlx"/>
</dbReference>
<dbReference type="GO" id="GO:0006355">
    <property type="term" value="P:regulation of DNA-templated transcription"/>
    <property type="evidence" value="ECO:0007669"/>
    <property type="project" value="InterPro"/>
</dbReference>
<sequence length="58" mass="6783">MVEKPKTIKVEVTEQLHRDFKMKCVELGENMKDRIPELLQADIDAWREGKRLGENDNG</sequence>
<name>A0A479ZP21_PLAAG</name>
<dbReference type="Proteomes" id="UP000299794">
    <property type="component" value="Unassembled WGS sequence"/>
</dbReference>
<organism evidence="1 2">
    <name type="scientific">Planktothrix agardhii CCAP 1459/11A</name>
    <dbReference type="NCBI Taxonomy" id="282420"/>
    <lineage>
        <taxon>Bacteria</taxon>
        <taxon>Bacillati</taxon>
        <taxon>Cyanobacteriota</taxon>
        <taxon>Cyanophyceae</taxon>
        <taxon>Oscillatoriophycideae</taxon>
        <taxon>Oscillatoriales</taxon>
        <taxon>Microcoleaceae</taxon>
        <taxon>Planktothrix</taxon>
    </lineage>
</organism>